<evidence type="ECO:0000256" key="5">
    <source>
        <dbReference type="SAM" id="MobiDB-lite"/>
    </source>
</evidence>
<comment type="subcellular location">
    <subcellularLocation>
        <location evidence="1">Membrane</location>
        <topology evidence="1">Multi-pass membrane protein</topology>
    </subcellularLocation>
</comment>
<gene>
    <name evidence="8" type="ORF">R4315_32035</name>
</gene>
<evidence type="ECO:0000256" key="4">
    <source>
        <dbReference type="ARBA" id="ARBA00023136"/>
    </source>
</evidence>
<dbReference type="Pfam" id="PF04138">
    <property type="entry name" value="GtrA_DPMS_TM"/>
    <property type="match status" value="1"/>
</dbReference>
<feature type="transmembrane region" description="Helical" evidence="6">
    <location>
        <begin position="12"/>
        <end position="36"/>
    </location>
</feature>
<dbReference type="GO" id="GO:0000271">
    <property type="term" value="P:polysaccharide biosynthetic process"/>
    <property type="evidence" value="ECO:0007669"/>
    <property type="project" value="InterPro"/>
</dbReference>
<keyword evidence="3 6" id="KW-1133">Transmembrane helix</keyword>
<protein>
    <submittedName>
        <fullName evidence="8">GtrA family protein</fullName>
    </submittedName>
</protein>
<keyword evidence="4 6" id="KW-0472">Membrane</keyword>
<feature type="region of interest" description="Disordered" evidence="5">
    <location>
        <begin position="145"/>
        <end position="166"/>
    </location>
</feature>
<dbReference type="GO" id="GO:0016020">
    <property type="term" value="C:membrane"/>
    <property type="evidence" value="ECO:0007669"/>
    <property type="project" value="UniProtKB-SubCell"/>
</dbReference>
<dbReference type="AlphaFoldDB" id="A0AAE4V7B8"/>
<dbReference type="RefSeq" id="WP_213575005.1">
    <property type="nucleotide sequence ID" value="NZ_JAWLUP010000352.1"/>
</dbReference>
<proteinExistence type="predicted"/>
<evidence type="ECO:0000313" key="9">
    <source>
        <dbReference type="Proteomes" id="UP001185863"/>
    </source>
</evidence>
<evidence type="ECO:0000259" key="7">
    <source>
        <dbReference type="Pfam" id="PF04138"/>
    </source>
</evidence>
<feature type="transmembrane region" description="Helical" evidence="6">
    <location>
        <begin position="80"/>
        <end position="102"/>
    </location>
</feature>
<comment type="caution">
    <text evidence="8">The sequence shown here is derived from an EMBL/GenBank/DDBJ whole genome shotgun (WGS) entry which is preliminary data.</text>
</comment>
<name>A0AAE4V7B8_9NOCA</name>
<evidence type="ECO:0000256" key="3">
    <source>
        <dbReference type="ARBA" id="ARBA00022989"/>
    </source>
</evidence>
<sequence>MEMERTRGAGVLAQFVRFVVVGGSSNIVYALVFLLLCSWDAFAANVAGALISTALANELHRRLTFQASARVHWFHAQWEGGGLAILGLLLSTISLALLDLWLPSASGLPQAILMVAVSAFVGVLRFLALRGWVFSEPAPTDRLRLHHAGWPGHPSGPPTSAMPTSR</sequence>
<evidence type="ECO:0000256" key="1">
    <source>
        <dbReference type="ARBA" id="ARBA00004141"/>
    </source>
</evidence>
<evidence type="ECO:0000256" key="6">
    <source>
        <dbReference type="SAM" id="Phobius"/>
    </source>
</evidence>
<evidence type="ECO:0000256" key="2">
    <source>
        <dbReference type="ARBA" id="ARBA00022692"/>
    </source>
</evidence>
<feature type="domain" description="GtrA/DPMS transmembrane" evidence="7">
    <location>
        <begin position="17"/>
        <end position="134"/>
    </location>
</feature>
<dbReference type="InterPro" id="IPR007267">
    <property type="entry name" value="GtrA_DPMS_TM"/>
</dbReference>
<organism evidence="8 9">
    <name type="scientific">Rhodococcus oxybenzonivorans</name>
    <dbReference type="NCBI Taxonomy" id="1990687"/>
    <lineage>
        <taxon>Bacteria</taxon>
        <taxon>Bacillati</taxon>
        <taxon>Actinomycetota</taxon>
        <taxon>Actinomycetes</taxon>
        <taxon>Mycobacteriales</taxon>
        <taxon>Nocardiaceae</taxon>
        <taxon>Rhodococcus</taxon>
    </lineage>
</organism>
<evidence type="ECO:0000313" key="8">
    <source>
        <dbReference type="EMBL" id="MDV7269148.1"/>
    </source>
</evidence>
<accession>A0AAE4V7B8</accession>
<feature type="transmembrane region" description="Helical" evidence="6">
    <location>
        <begin position="108"/>
        <end position="128"/>
    </location>
</feature>
<keyword evidence="2 6" id="KW-0812">Transmembrane</keyword>
<reference evidence="8" key="1">
    <citation type="submission" date="2023-10" db="EMBL/GenBank/DDBJ databases">
        <title>Development of a sustainable strategy for remediation of hydrocarbon-contaminated territories based on the waste exchange concept.</title>
        <authorList>
            <person name="Krivoruchko A."/>
        </authorList>
    </citation>
    <scope>NUCLEOTIDE SEQUENCE</scope>
    <source>
        <strain evidence="8">IEGM 68</strain>
    </source>
</reference>
<dbReference type="EMBL" id="JAWLUP010000352">
    <property type="protein sequence ID" value="MDV7269148.1"/>
    <property type="molecule type" value="Genomic_DNA"/>
</dbReference>
<dbReference type="Proteomes" id="UP001185863">
    <property type="component" value="Unassembled WGS sequence"/>
</dbReference>